<feature type="transmembrane region" description="Helical" evidence="6">
    <location>
        <begin position="40"/>
        <end position="61"/>
    </location>
</feature>
<organism evidence="7">
    <name type="scientific">Vecturithrix granuli</name>
    <dbReference type="NCBI Taxonomy" id="1499967"/>
    <lineage>
        <taxon>Bacteria</taxon>
        <taxon>Candidatus Moduliflexota</taxon>
        <taxon>Candidatus Vecturitrichia</taxon>
        <taxon>Candidatus Vecturitrichales</taxon>
        <taxon>Candidatus Vecturitrichaceae</taxon>
        <taxon>Candidatus Vecturithrix</taxon>
    </lineage>
</organism>
<reference evidence="7" key="1">
    <citation type="journal article" date="2015" name="PeerJ">
        <title>First genomic representation of candidate bacterial phylum KSB3 points to enhanced environmental sensing as a trigger of wastewater bulking.</title>
        <authorList>
            <person name="Sekiguchi Y."/>
            <person name="Ohashi A."/>
            <person name="Parks D.H."/>
            <person name="Yamauchi T."/>
            <person name="Tyson G.W."/>
            <person name="Hugenholtz P."/>
        </authorList>
    </citation>
    <scope>NUCLEOTIDE SEQUENCE [LARGE SCALE GENOMIC DNA]</scope>
</reference>
<dbReference type="PANTHER" id="PTHR30086">
    <property type="entry name" value="ARGININE EXPORTER PROTEIN ARGO"/>
    <property type="match status" value="1"/>
</dbReference>
<feature type="transmembrane region" description="Helical" evidence="6">
    <location>
        <begin position="73"/>
        <end position="94"/>
    </location>
</feature>
<evidence type="ECO:0000313" key="7">
    <source>
        <dbReference type="EMBL" id="GAK57826.1"/>
    </source>
</evidence>
<gene>
    <name evidence="7" type="ORF">U27_04793</name>
</gene>
<dbReference type="GO" id="GO:0015171">
    <property type="term" value="F:amino acid transmembrane transporter activity"/>
    <property type="evidence" value="ECO:0007669"/>
    <property type="project" value="TreeGrafter"/>
</dbReference>
<evidence type="ECO:0000256" key="5">
    <source>
        <dbReference type="ARBA" id="ARBA00023136"/>
    </source>
</evidence>
<dbReference type="Proteomes" id="UP000030661">
    <property type="component" value="Unassembled WGS sequence"/>
</dbReference>
<evidence type="ECO:0000256" key="1">
    <source>
        <dbReference type="ARBA" id="ARBA00004651"/>
    </source>
</evidence>
<evidence type="ECO:0000256" key="4">
    <source>
        <dbReference type="ARBA" id="ARBA00022989"/>
    </source>
</evidence>
<protein>
    <submittedName>
        <fullName evidence="7">Putative LysE/RhtB family amino acid efflux pump</fullName>
    </submittedName>
</protein>
<dbReference type="EMBL" id="DF820466">
    <property type="protein sequence ID" value="GAK57826.1"/>
    <property type="molecule type" value="Genomic_DNA"/>
</dbReference>
<dbReference type="PANTHER" id="PTHR30086:SF20">
    <property type="entry name" value="ARGININE EXPORTER PROTEIN ARGO-RELATED"/>
    <property type="match status" value="1"/>
</dbReference>
<evidence type="ECO:0000256" key="6">
    <source>
        <dbReference type="SAM" id="Phobius"/>
    </source>
</evidence>
<name>A0A081BZS1_VECG1</name>
<feature type="transmembrane region" description="Helical" evidence="6">
    <location>
        <begin position="6"/>
        <end position="28"/>
    </location>
</feature>
<dbReference type="STRING" id="1499967.U27_04793"/>
<dbReference type="GO" id="GO:0005886">
    <property type="term" value="C:plasma membrane"/>
    <property type="evidence" value="ECO:0007669"/>
    <property type="project" value="UniProtKB-SubCell"/>
</dbReference>
<dbReference type="InterPro" id="IPR001123">
    <property type="entry name" value="LeuE-type"/>
</dbReference>
<keyword evidence="5 6" id="KW-0472">Membrane</keyword>
<dbReference type="Pfam" id="PF01810">
    <property type="entry name" value="LysE"/>
    <property type="match status" value="1"/>
</dbReference>
<dbReference type="HOGENOM" id="CLU_087840_1_1_0"/>
<feature type="transmembrane region" description="Helical" evidence="6">
    <location>
        <begin position="186"/>
        <end position="204"/>
    </location>
</feature>
<keyword evidence="3 6" id="KW-0812">Transmembrane</keyword>
<dbReference type="eggNOG" id="COG1280">
    <property type="taxonomic scope" value="Bacteria"/>
</dbReference>
<keyword evidence="2" id="KW-1003">Cell membrane</keyword>
<evidence type="ECO:0000256" key="2">
    <source>
        <dbReference type="ARBA" id="ARBA00022475"/>
    </source>
</evidence>
<evidence type="ECO:0000313" key="8">
    <source>
        <dbReference type="Proteomes" id="UP000030661"/>
    </source>
</evidence>
<feature type="transmembrane region" description="Helical" evidence="6">
    <location>
        <begin position="115"/>
        <end position="138"/>
    </location>
</feature>
<sequence>MEMPLFLKGFTIGIAIAAPVGPIGVLCIQRTLTRGAFHGLISGLGAATADALYGFIAAFGLTVISDMILTYQFWFRLIGGLFLCYLGIKAFLATPAPEAATEKKLGHLEAYGTTLLLTITNPMTILAFAAIFSGVGLFGDSLHYVPASLVVLGVFTGSGVWWCILSGCTDIFRKKFSLQKLGWVNKVSGIIIFTFGVFALVSVIQ</sequence>
<dbReference type="AlphaFoldDB" id="A0A081BZS1"/>
<proteinExistence type="predicted"/>
<accession>A0A081BZS1</accession>
<keyword evidence="8" id="KW-1185">Reference proteome</keyword>
<keyword evidence="4 6" id="KW-1133">Transmembrane helix</keyword>
<evidence type="ECO:0000256" key="3">
    <source>
        <dbReference type="ARBA" id="ARBA00022692"/>
    </source>
</evidence>
<feature type="transmembrane region" description="Helical" evidence="6">
    <location>
        <begin position="144"/>
        <end position="165"/>
    </location>
</feature>
<comment type="subcellular location">
    <subcellularLocation>
        <location evidence="1">Cell membrane</location>
        <topology evidence="1">Multi-pass membrane protein</topology>
    </subcellularLocation>
</comment>